<evidence type="ECO:0000256" key="7">
    <source>
        <dbReference type="ARBA" id="ARBA00023237"/>
    </source>
</evidence>
<evidence type="ECO:0000256" key="1">
    <source>
        <dbReference type="ARBA" id="ARBA00004370"/>
    </source>
</evidence>
<evidence type="ECO:0000256" key="3">
    <source>
        <dbReference type="ARBA" id="ARBA00022692"/>
    </source>
</evidence>
<keyword evidence="3 8" id="KW-0812">Transmembrane</keyword>
<evidence type="ECO:0000256" key="2">
    <source>
        <dbReference type="ARBA" id="ARBA00022452"/>
    </source>
</evidence>
<keyword evidence="4 8" id="KW-0732">Signal</keyword>
<dbReference type="PROSITE" id="PS51779">
    <property type="entry name" value="POTRA"/>
    <property type="match status" value="5"/>
</dbReference>
<feature type="chain" id="PRO_5021051013" description="Outer membrane protein assembly factor BamA" evidence="8">
    <location>
        <begin position="21"/>
        <end position="777"/>
    </location>
</feature>
<proteinExistence type="inferred from homology"/>
<dbReference type="Pfam" id="PF01103">
    <property type="entry name" value="Omp85"/>
    <property type="match status" value="1"/>
</dbReference>
<comment type="similarity">
    <text evidence="8">Belongs to the BamA family.</text>
</comment>
<keyword evidence="6 8" id="KW-0472">Membrane</keyword>
<feature type="domain" description="POTRA" evidence="10">
    <location>
        <begin position="351"/>
        <end position="425"/>
    </location>
</feature>
<protein>
    <recommendedName>
        <fullName evidence="8 9">Outer membrane protein assembly factor BamA</fullName>
    </recommendedName>
</protein>
<dbReference type="InterPro" id="IPR023707">
    <property type="entry name" value="OM_assembly_BamA"/>
</dbReference>
<dbReference type="EMBL" id="SLZR01000008">
    <property type="protein sequence ID" value="TCS40715.1"/>
    <property type="molecule type" value="Genomic_DNA"/>
</dbReference>
<dbReference type="InterPro" id="IPR000184">
    <property type="entry name" value="Bac_surfAg_D15"/>
</dbReference>
<gene>
    <name evidence="8" type="primary">bamA</name>
    <name evidence="11" type="ORF">BCF53_10872</name>
</gene>
<dbReference type="InterPro" id="IPR010827">
    <property type="entry name" value="BamA/TamA_POTRA"/>
</dbReference>
<dbReference type="GO" id="GO:1990063">
    <property type="term" value="C:Bam protein complex"/>
    <property type="evidence" value="ECO:0007669"/>
    <property type="project" value="TreeGrafter"/>
</dbReference>
<dbReference type="InterPro" id="IPR039910">
    <property type="entry name" value="D15-like"/>
</dbReference>
<feature type="domain" description="POTRA" evidence="10">
    <location>
        <begin position="176"/>
        <end position="267"/>
    </location>
</feature>
<reference evidence="11 12" key="1">
    <citation type="submission" date="2019-03" db="EMBL/GenBank/DDBJ databases">
        <title>Genomic Encyclopedia of Archaeal and Bacterial Type Strains, Phase II (KMG-II): from individual species to whole genera.</title>
        <authorList>
            <person name="Goeker M."/>
        </authorList>
    </citation>
    <scope>NUCLEOTIDE SEQUENCE [LARGE SCALE GENOMIC DNA]</scope>
    <source>
        <strain evidence="11 12">DSM 15388</strain>
    </source>
</reference>
<evidence type="ECO:0000256" key="4">
    <source>
        <dbReference type="ARBA" id="ARBA00022729"/>
    </source>
</evidence>
<evidence type="ECO:0000256" key="5">
    <source>
        <dbReference type="ARBA" id="ARBA00022737"/>
    </source>
</evidence>
<keyword evidence="12" id="KW-1185">Reference proteome</keyword>
<evidence type="ECO:0000256" key="8">
    <source>
        <dbReference type="HAMAP-Rule" id="MF_01430"/>
    </source>
</evidence>
<dbReference type="RefSeq" id="WP_132701687.1">
    <property type="nucleotide sequence ID" value="NZ_SLZR01000008.1"/>
</dbReference>
<dbReference type="Gene3D" id="3.10.20.310">
    <property type="entry name" value="membrane protein fhac"/>
    <property type="match status" value="5"/>
</dbReference>
<dbReference type="OrthoDB" id="9803054at2"/>
<dbReference type="HAMAP" id="MF_01430">
    <property type="entry name" value="OM_assembly_BamA"/>
    <property type="match status" value="1"/>
</dbReference>
<comment type="caution">
    <text evidence="11">The sequence shown here is derived from an EMBL/GenBank/DDBJ whole genome shotgun (WGS) entry which is preliminary data.</text>
</comment>
<dbReference type="Proteomes" id="UP000295793">
    <property type="component" value="Unassembled WGS sequence"/>
</dbReference>
<accession>A0A4R3I4B3</accession>
<name>A0A4R3I4B3_9GAMM</name>
<dbReference type="InterPro" id="IPR034746">
    <property type="entry name" value="POTRA"/>
</dbReference>
<evidence type="ECO:0000256" key="6">
    <source>
        <dbReference type="ARBA" id="ARBA00023136"/>
    </source>
</evidence>
<dbReference type="Gene3D" id="2.40.160.50">
    <property type="entry name" value="membrane protein fhac: a member of the omp85/tpsb transporter family"/>
    <property type="match status" value="1"/>
</dbReference>
<dbReference type="PIRSF" id="PIRSF006076">
    <property type="entry name" value="OM_assembly_OMP85"/>
    <property type="match status" value="1"/>
</dbReference>
<dbReference type="GO" id="GO:0051205">
    <property type="term" value="P:protein insertion into membrane"/>
    <property type="evidence" value="ECO:0007669"/>
    <property type="project" value="UniProtKB-UniRule"/>
</dbReference>
<comment type="subunit">
    <text evidence="8">Part of the Bam complex.</text>
</comment>
<sequence length="777" mass="86010" precursor="true">MGVFRKAALAACLVGLSALAAAESFVVDKIDVQGLQRVSLGNVLSKLSIQEGDTVDENSASSWIHDIYSLGYFYSVDVSREDDALIFVLVERPAIENIDFDGNSSFPDDTLQRIFDDVGLSKGEIFSQSLLENIQLEMERQYGSMGRYNARVDAEITPLTRNRVDIELKITEGPVAKVKYLEFVGNNVFTDIELYDVVDIKKTDDVAWWAFLSSKDKYSSAALIGDVQRLEDFYFDRGYLDFKVDSQQVSISENKEDITLALNVTEGEPYDVAGVEIVGDLKHLTADIEALNTIKVGERYSQSDVQSVVSSINKLAGENGYAFARVKDFQKTDPDTLTVQVIIQVQLGVPVYVNRIVIQGNSATNDEVIRRELRQHERALLINSKLDLSKRRLQRLGYFSSVDIKTQRITGRDDLVDLVVSVQEAKNSQISLSGGYSDGFFAAFSLSQNNFLGRGLDFSTSVSVDDDTQNYSIGIENPYFTLDGVSLGLDLYYEYTDYDDDDDATYATNALGALVTLGYPLSENQRVSFGLGASYEELWLDDEYSSQEMYDFADEYGYDYTIIRSKFGWSYNTLNGTIKATDGSSISANLEVAMPLGDLEYYKLQVAAQRYFPINDDFSFRLHTDLGYGDGYGSNDTLPFFKNFYSGGSGSVRGFESNSLGPLGTSIDDDIDASAIGGNIQIEYGAELLVPTPFAKDQSAFRTSLFLDAGNVFTENCSDDSDTCVEGVDLSEIRYSVGADLTWITAFAPLSFSLGFPLNAEDDDDTQVFSFSLGVSF</sequence>
<feature type="domain" description="POTRA" evidence="10">
    <location>
        <begin position="93"/>
        <end position="173"/>
    </location>
</feature>
<dbReference type="PANTHER" id="PTHR12815:SF23">
    <property type="entry name" value="OUTER MEMBRANE PROTEIN ASSEMBLY FACTOR BAMA"/>
    <property type="match status" value="1"/>
</dbReference>
<comment type="function">
    <text evidence="8">Part of the outer membrane protein assembly complex, which is involved in assembly and insertion of beta-barrel proteins into the outer membrane.</text>
</comment>
<keyword evidence="7 8" id="KW-0998">Cell outer membrane</keyword>
<feature type="domain" description="POTRA" evidence="10">
    <location>
        <begin position="270"/>
        <end position="344"/>
    </location>
</feature>
<organism evidence="11 12">
    <name type="scientific">Reinekea marinisedimentorum</name>
    <dbReference type="NCBI Taxonomy" id="230495"/>
    <lineage>
        <taxon>Bacteria</taxon>
        <taxon>Pseudomonadati</taxon>
        <taxon>Pseudomonadota</taxon>
        <taxon>Gammaproteobacteria</taxon>
        <taxon>Oceanospirillales</taxon>
        <taxon>Saccharospirillaceae</taxon>
        <taxon>Reinekea</taxon>
    </lineage>
</organism>
<evidence type="ECO:0000256" key="9">
    <source>
        <dbReference type="NCBIfam" id="TIGR03303"/>
    </source>
</evidence>
<keyword evidence="5 8" id="KW-0677">Repeat</keyword>
<feature type="signal peptide" evidence="8">
    <location>
        <begin position="1"/>
        <end position="20"/>
    </location>
</feature>
<dbReference type="GO" id="GO:0043165">
    <property type="term" value="P:Gram-negative-bacterium-type cell outer membrane assembly"/>
    <property type="evidence" value="ECO:0007669"/>
    <property type="project" value="UniProtKB-UniRule"/>
</dbReference>
<evidence type="ECO:0000313" key="12">
    <source>
        <dbReference type="Proteomes" id="UP000295793"/>
    </source>
</evidence>
<dbReference type="Pfam" id="PF07244">
    <property type="entry name" value="POTRA"/>
    <property type="match status" value="4"/>
</dbReference>
<dbReference type="NCBIfam" id="TIGR03303">
    <property type="entry name" value="OM_YaeT"/>
    <property type="match status" value="1"/>
</dbReference>
<comment type="subcellular location">
    <subcellularLocation>
        <location evidence="8">Cell outer membrane</location>
    </subcellularLocation>
    <subcellularLocation>
        <location evidence="1">Membrane</location>
    </subcellularLocation>
</comment>
<dbReference type="PANTHER" id="PTHR12815">
    <property type="entry name" value="SORTING AND ASSEMBLY MACHINERY SAMM50 PROTEIN FAMILY MEMBER"/>
    <property type="match status" value="1"/>
</dbReference>
<feature type="domain" description="POTRA" evidence="10">
    <location>
        <begin position="25"/>
        <end position="92"/>
    </location>
</feature>
<evidence type="ECO:0000259" key="10">
    <source>
        <dbReference type="PROSITE" id="PS51779"/>
    </source>
</evidence>
<dbReference type="AlphaFoldDB" id="A0A4R3I4B3"/>
<evidence type="ECO:0000313" key="11">
    <source>
        <dbReference type="EMBL" id="TCS40715.1"/>
    </source>
</evidence>
<keyword evidence="2 8" id="KW-1134">Transmembrane beta strand</keyword>